<comment type="caution">
    <text evidence="6">The sequence shown here is derived from an EMBL/GenBank/DDBJ whole genome shotgun (WGS) entry which is preliminary data.</text>
</comment>
<dbReference type="GO" id="GO:0016787">
    <property type="term" value="F:hydrolase activity"/>
    <property type="evidence" value="ECO:0007669"/>
    <property type="project" value="UniProtKB-KW"/>
</dbReference>
<evidence type="ECO:0000256" key="2">
    <source>
        <dbReference type="ARBA" id="ARBA00022759"/>
    </source>
</evidence>
<dbReference type="SMART" id="SM00318">
    <property type="entry name" value="SNc"/>
    <property type="match status" value="1"/>
</dbReference>
<name>A0A7X0XTP7_9LIST</name>
<evidence type="ECO:0000256" key="3">
    <source>
        <dbReference type="ARBA" id="ARBA00022801"/>
    </source>
</evidence>
<feature type="chain" id="PRO_5038713163" evidence="4">
    <location>
        <begin position="24"/>
        <end position="202"/>
    </location>
</feature>
<dbReference type="SUPFAM" id="SSF50199">
    <property type="entry name" value="Staphylococcal nuclease"/>
    <property type="match status" value="1"/>
</dbReference>
<reference evidence="6 7" key="1">
    <citation type="submission" date="2020-03" db="EMBL/GenBank/DDBJ databases">
        <title>Soil Listeria distribution.</title>
        <authorList>
            <person name="Liao J."/>
            <person name="Wiedmann M."/>
        </authorList>
    </citation>
    <scope>NUCLEOTIDE SEQUENCE [LARGE SCALE GENOMIC DNA]</scope>
    <source>
        <strain evidence="6 7">FSL L7-1017</strain>
    </source>
</reference>
<dbReference type="PANTHER" id="PTHR12302:SF3">
    <property type="entry name" value="SERINE_THREONINE-PROTEIN KINASE 31"/>
    <property type="match status" value="1"/>
</dbReference>
<keyword evidence="3" id="KW-0378">Hydrolase</keyword>
<feature type="signal peptide" evidence="4">
    <location>
        <begin position="1"/>
        <end position="23"/>
    </location>
</feature>
<keyword evidence="4" id="KW-0732">Signal</keyword>
<dbReference type="RefSeq" id="WP_185495773.1">
    <property type="nucleotide sequence ID" value="NZ_JAARUV010000010.1"/>
</dbReference>
<dbReference type="Pfam" id="PF00565">
    <property type="entry name" value="SNase"/>
    <property type="match status" value="1"/>
</dbReference>
<evidence type="ECO:0000259" key="5">
    <source>
        <dbReference type="PROSITE" id="PS50830"/>
    </source>
</evidence>
<evidence type="ECO:0000313" key="6">
    <source>
        <dbReference type="EMBL" id="MBC1780544.1"/>
    </source>
</evidence>
<dbReference type="Proteomes" id="UP000547643">
    <property type="component" value="Unassembled WGS sequence"/>
</dbReference>
<dbReference type="CDD" id="cd00175">
    <property type="entry name" value="SNc"/>
    <property type="match status" value="1"/>
</dbReference>
<dbReference type="PANTHER" id="PTHR12302">
    <property type="entry name" value="EBNA2 BINDING PROTEIN P100"/>
    <property type="match status" value="1"/>
</dbReference>
<organism evidence="6 7">
    <name type="scientific">Listeria booriae</name>
    <dbReference type="NCBI Taxonomy" id="1552123"/>
    <lineage>
        <taxon>Bacteria</taxon>
        <taxon>Bacillati</taxon>
        <taxon>Bacillota</taxon>
        <taxon>Bacilli</taxon>
        <taxon>Bacillales</taxon>
        <taxon>Listeriaceae</taxon>
        <taxon>Listeria</taxon>
    </lineage>
</organism>
<accession>A0A7X0XTP7</accession>
<proteinExistence type="predicted"/>
<sequence>MRKYLLSLSLILTLLLASCSVTLSPPTISEPTVPDTAAKYPETDSVTPTPALKKIDAHVLRVLDGDTFEVITASREKKTVRMLLIDTPESVHPSKPVMPYGKEASDFAKELLTDKDVTLEYDVGDQKDKYGRDLCYVYLLGVSVQGQLLEMGLGIISYVYEPNTTHLESFQKSQETARKTHVGVWSQDGYVLQSGNGYRYSE</sequence>
<protein>
    <submittedName>
        <fullName evidence="6">Thermonuclease family protein</fullName>
    </submittedName>
</protein>
<gene>
    <name evidence="6" type="ORF">HCA46_17100</name>
</gene>
<keyword evidence="2" id="KW-0255">Endonuclease</keyword>
<evidence type="ECO:0000256" key="4">
    <source>
        <dbReference type="SAM" id="SignalP"/>
    </source>
</evidence>
<evidence type="ECO:0000256" key="1">
    <source>
        <dbReference type="ARBA" id="ARBA00022722"/>
    </source>
</evidence>
<dbReference type="InterPro" id="IPR035437">
    <property type="entry name" value="SNase_OB-fold_sf"/>
</dbReference>
<dbReference type="PROSITE" id="PS50830">
    <property type="entry name" value="TNASE_3"/>
    <property type="match status" value="1"/>
</dbReference>
<keyword evidence="1" id="KW-0540">Nuclease</keyword>
<evidence type="ECO:0000313" key="7">
    <source>
        <dbReference type="Proteomes" id="UP000547643"/>
    </source>
</evidence>
<dbReference type="AlphaFoldDB" id="A0A7X0XTP7"/>
<dbReference type="EMBL" id="JAARUV010000010">
    <property type="protein sequence ID" value="MBC1780544.1"/>
    <property type="molecule type" value="Genomic_DNA"/>
</dbReference>
<dbReference type="GO" id="GO:0004519">
    <property type="term" value="F:endonuclease activity"/>
    <property type="evidence" value="ECO:0007669"/>
    <property type="project" value="UniProtKB-KW"/>
</dbReference>
<dbReference type="InterPro" id="IPR016071">
    <property type="entry name" value="Staphylococal_nuclease_OB-fold"/>
</dbReference>
<dbReference type="PROSITE" id="PS51257">
    <property type="entry name" value="PROKAR_LIPOPROTEIN"/>
    <property type="match status" value="1"/>
</dbReference>
<feature type="domain" description="TNase-like" evidence="5">
    <location>
        <begin position="53"/>
        <end position="187"/>
    </location>
</feature>
<dbReference type="Gene3D" id="2.40.50.90">
    <property type="match status" value="1"/>
</dbReference>